<protein>
    <submittedName>
        <fullName evidence="1">Uncharacterized protein</fullName>
    </submittedName>
</protein>
<keyword evidence="2" id="KW-1185">Reference proteome</keyword>
<name>A0ABD0Z7N1_9HEMI</name>
<dbReference type="EMBL" id="JBFDAA010000004">
    <property type="protein sequence ID" value="KAL1138253.1"/>
    <property type="molecule type" value="Genomic_DNA"/>
</dbReference>
<evidence type="ECO:0000313" key="2">
    <source>
        <dbReference type="Proteomes" id="UP001558652"/>
    </source>
</evidence>
<dbReference type="Proteomes" id="UP001558652">
    <property type="component" value="Unassembled WGS sequence"/>
</dbReference>
<sequence length="220" mass="24917">MASKRRNMFLQMLFTPKLVHLAINHCFNQRKQFVERHSSQARHRGCGRPQTQRVSRRDFLAADSLPPQHNYPLNQLRDYTPREWSSWGTASPMEYPLWTPGGHYNDSLEGDLPADQVDTLTTLSLLFIGSVIPVAQEAEISGSLGATEWLSTICCPEILAYIRVSTNILYPRIGNGVLLDASGTRCGNFRHQITPLSYLFFSWEMVEEDGVRMKDAKSAS</sequence>
<dbReference type="AlphaFoldDB" id="A0ABD0Z7N1"/>
<proteinExistence type="predicted"/>
<comment type="caution">
    <text evidence="1">The sequence shown here is derived from an EMBL/GenBank/DDBJ whole genome shotgun (WGS) entry which is preliminary data.</text>
</comment>
<accession>A0ABD0Z7N1</accession>
<reference evidence="1 2" key="1">
    <citation type="submission" date="2024-07" db="EMBL/GenBank/DDBJ databases">
        <title>Chromosome-level genome assembly of the water stick insect Ranatra chinensis (Heteroptera: Nepidae).</title>
        <authorList>
            <person name="Liu X."/>
        </authorList>
    </citation>
    <scope>NUCLEOTIDE SEQUENCE [LARGE SCALE GENOMIC DNA]</scope>
    <source>
        <strain evidence="1">Cailab_2021Rc</strain>
        <tissue evidence="1">Muscle</tissue>
    </source>
</reference>
<organism evidence="1 2">
    <name type="scientific">Ranatra chinensis</name>
    <dbReference type="NCBI Taxonomy" id="642074"/>
    <lineage>
        <taxon>Eukaryota</taxon>
        <taxon>Metazoa</taxon>
        <taxon>Ecdysozoa</taxon>
        <taxon>Arthropoda</taxon>
        <taxon>Hexapoda</taxon>
        <taxon>Insecta</taxon>
        <taxon>Pterygota</taxon>
        <taxon>Neoptera</taxon>
        <taxon>Paraneoptera</taxon>
        <taxon>Hemiptera</taxon>
        <taxon>Heteroptera</taxon>
        <taxon>Panheteroptera</taxon>
        <taxon>Nepomorpha</taxon>
        <taxon>Nepidae</taxon>
        <taxon>Ranatrinae</taxon>
        <taxon>Ranatra</taxon>
    </lineage>
</organism>
<evidence type="ECO:0000313" key="1">
    <source>
        <dbReference type="EMBL" id="KAL1138253.1"/>
    </source>
</evidence>
<gene>
    <name evidence="1" type="ORF">AAG570_009942</name>
</gene>